<name>A0A5E4B938_MARMO</name>
<accession>A0A5E4B938</accession>
<protein>
    <submittedName>
        <fullName evidence="3">Uncharacterized protein</fullName>
    </submittedName>
</protein>
<evidence type="ECO:0000313" key="2">
    <source>
        <dbReference type="EMBL" id="KAF7464451.1"/>
    </source>
</evidence>
<dbReference type="EMBL" id="WJEC01008022">
    <property type="protein sequence ID" value="KAF7464451.1"/>
    <property type="molecule type" value="Genomic_DNA"/>
</dbReference>
<keyword evidence="4" id="KW-1185">Reference proteome</keyword>
<gene>
    <name evidence="2" type="ORF">GHT09_006499</name>
    <name evidence="3" type="ORF">MONAX_5E025549</name>
</gene>
<reference evidence="3 4" key="1">
    <citation type="submission" date="2019-04" db="EMBL/GenBank/DDBJ databases">
        <authorList>
            <person name="Alioto T."/>
            <person name="Alioto T."/>
        </authorList>
    </citation>
    <scope>NUCLEOTIDE SEQUENCE [LARGE SCALE GENOMIC DNA]</scope>
</reference>
<dbReference type="AlphaFoldDB" id="A0A5E4B938"/>
<reference evidence="2" key="2">
    <citation type="submission" date="2020-08" db="EMBL/GenBank/DDBJ databases">
        <authorList>
            <person name="Shumante A."/>
            <person name="Zimin A.V."/>
            <person name="Puiu D."/>
            <person name="Salzberg S.L."/>
        </authorList>
    </citation>
    <scope>NUCLEOTIDE SEQUENCE</scope>
    <source>
        <strain evidence="2">WC2-LM</strain>
        <tissue evidence="2">Liver</tissue>
    </source>
</reference>
<evidence type="ECO:0000313" key="4">
    <source>
        <dbReference type="Proteomes" id="UP000335636"/>
    </source>
</evidence>
<organism evidence="3 4">
    <name type="scientific">Marmota monax</name>
    <name type="common">Woodchuck</name>
    <dbReference type="NCBI Taxonomy" id="9995"/>
    <lineage>
        <taxon>Eukaryota</taxon>
        <taxon>Metazoa</taxon>
        <taxon>Chordata</taxon>
        <taxon>Craniata</taxon>
        <taxon>Vertebrata</taxon>
        <taxon>Euteleostomi</taxon>
        <taxon>Mammalia</taxon>
        <taxon>Eutheria</taxon>
        <taxon>Euarchontoglires</taxon>
        <taxon>Glires</taxon>
        <taxon>Rodentia</taxon>
        <taxon>Sciuromorpha</taxon>
        <taxon>Sciuridae</taxon>
        <taxon>Xerinae</taxon>
        <taxon>Marmotini</taxon>
        <taxon>Marmota</taxon>
    </lineage>
</organism>
<sequence>MSDVDWKKDAGAETAMLAGVSEYTDSEVPTPKGNSDLRNTRGLGRGLQGGGMTEIHGDDIHERVQIAEQESTRKGQREDFKATRACEEDPVLLQFQILKLWQDEQPP</sequence>
<dbReference type="Proteomes" id="UP000662637">
    <property type="component" value="Unassembled WGS sequence"/>
</dbReference>
<evidence type="ECO:0000313" key="3">
    <source>
        <dbReference type="EMBL" id="VTJ66183.1"/>
    </source>
</evidence>
<proteinExistence type="predicted"/>
<dbReference type="EMBL" id="CABDUW010000334">
    <property type="protein sequence ID" value="VTJ66183.1"/>
    <property type="molecule type" value="Genomic_DNA"/>
</dbReference>
<dbReference type="Proteomes" id="UP000335636">
    <property type="component" value="Unassembled WGS sequence"/>
</dbReference>
<feature type="region of interest" description="Disordered" evidence="1">
    <location>
        <begin position="18"/>
        <end position="57"/>
    </location>
</feature>
<evidence type="ECO:0000256" key="1">
    <source>
        <dbReference type="SAM" id="MobiDB-lite"/>
    </source>
</evidence>
<feature type="compositionally biased region" description="Gly residues" evidence="1">
    <location>
        <begin position="43"/>
        <end position="52"/>
    </location>
</feature>